<dbReference type="Pfam" id="PF13561">
    <property type="entry name" value="adh_short_C2"/>
    <property type="match status" value="1"/>
</dbReference>
<evidence type="ECO:0000313" key="3">
    <source>
        <dbReference type="EMBL" id="CTQ67537.1"/>
    </source>
</evidence>
<protein>
    <submittedName>
        <fullName evidence="3">3-oxoacyl-[acyl-carrier-protein] reductase FabG</fullName>
        <ecNumber evidence="3">1.1.1.100</ecNumber>
    </submittedName>
</protein>
<dbReference type="Gene3D" id="3.40.50.720">
    <property type="entry name" value="NAD(P)-binding Rossmann-like Domain"/>
    <property type="match status" value="1"/>
</dbReference>
<dbReference type="RefSeq" id="WP_144432076.1">
    <property type="nucleotide sequence ID" value="NZ_CXWD01000005.1"/>
</dbReference>
<dbReference type="AlphaFoldDB" id="A0A0M6ZYY5"/>
<dbReference type="OrthoDB" id="9803333at2"/>
<dbReference type="SUPFAM" id="SSF51735">
    <property type="entry name" value="NAD(P)-binding Rossmann-fold domains"/>
    <property type="match status" value="1"/>
</dbReference>
<dbReference type="PANTHER" id="PTHR43477:SF1">
    <property type="entry name" value="DIHYDROANTICAPSIN 7-DEHYDROGENASE"/>
    <property type="match status" value="1"/>
</dbReference>
<dbReference type="CDD" id="cd05233">
    <property type="entry name" value="SDR_c"/>
    <property type="match status" value="1"/>
</dbReference>
<keyword evidence="4" id="KW-1185">Reference proteome</keyword>
<gene>
    <name evidence="3" type="primary">fabG_4</name>
    <name evidence="3" type="ORF">LAX5112_01421</name>
</gene>
<dbReference type="EC" id="1.1.1.100" evidence="3"/>
<sequence length="247" mass="25787">MSSNPFSLKDQTVVVVGASSGIGAATARLASELGANLILVSRSLNKLEAVRLALPLPDKARSIAVDYLNRDDLGKAFAEVEAVHHVVIPAVADENKKRGAFATLGEDTMQASFDKFWGQTFVVQTLASRMVPGGSVTLFASVAGLKPSGADSGLSVMNGVQAAVMQTGRSLAIELAPVRVNVLAPGVVLTNVWTAEQRDELKTWMESTLPARIAGTADHIAQAAVSLMTNPYISGAVLPVDGGLHLT</sequence>
<dbReference type="EMBL" id="CXWD01000005">
    <property type="protein sequence ID" value="CTQ67537.1"/>
    <property type="molecule type" value="Genomic_DNA"/>
</dbReference>
<dbReference type="InterPro" id="IPR002347">
    <property type="entry name" value="SDR_fam"/>
</dbReference>
<accession>A0A0M6ZYY5</accession>
<dbReference type="InterPro" id="IPR051122">
    <property type="entry name" value="SDR_DHRS6-like"/>
</dbReference>
<proteinExistence type="inferred from homology"/>
<comment type="similarity">
    <text evidence="1">Belongs to the short-chain dehydrogenases/reductases (SDR) family.</text>
</comment>
<name>A0A0M6ZYY5_9HYPH</name>
<keyword evidence="2 3" id="KW-0560">Oxidoreductase</keyword>
<organism evidence="3 4">
    <name type="scientific">Roseibium alexandrii</name>
    <dbReference type="NCBI Taxonomy" id="388408"/>
    <lineage>
        <taxon>Bacteria</taxon>
        <taxon>Pseudomonadati</taxon>
        <taxon>Pseudomonadota</taxon>
        <taxon>Alphaproteobacteria</taxon>
        <taxon>Hyphomicrobiales</taxon>
        <taxon>Stappiaceae</taxon>
        <taxon>Roseibium</taxon>
    </lineage>
</organism>
<dbReference type="GO" id="GO:0004316">
    <property type="term" value="F:3-oxoacyl-[acyl-carrier-protein] reductase (NADPH) activity"/>
    <property type="evidence" value="ECO:0007669"/>
    <property type="project" value="UniProtKB-EC"/>
</dbReference>
<dbReference type="STRING" id="388408.LAX5112_01421"/>
<evidence type="ECO:0000256" key="1">
    <source>
        <dbReference type="ARBA" id="ARBA00006484"/>
    </source>
</evidence>
<evidence type="ECO:0000256" key="2">
    <source>
        <dbReference type="ARBA" id="ARBA00023002"/>
    </source>
</evidence>
<reference evidence="4" key="1">
    <citation type="submission" date="2015-07" db="EMBL/GenBank/DDBJ databases">
        <authorList>
            <person name="Rodrigo-Torres Lidia"/>
            <person name="Arahal R.David."/>
        </authorList>
    </citation>
    <scope>NUCLEOTIDE SEQUENCE [LARGE SCALE GENOMIC DNA]</scope>
    <source>
        <strain evidence="4">CECT 5112</strain>
    </source>
</reference>
<evidence type="ECO:0000313" key="4">
    <source>
        <dbReference type="Proteomes" id="UP000053235"/>
    </source>
</evidence>
<dbReference type="PANTHER" id="PTHR43477">
    <property type="entry name" value="DIHYDROANTICAPSIN 7-DEHYDROGENASE"/>
    <property type="match status" value="1"/>
</dbReference>
<dbReference type="PRINTS" id="PR00081">
    <property type="entry name" value="GDHRDH"/>
</dbReference>
<dbReference type="Proteomes" id="UP000053235">
    <property type="component" value="Unassembled WGS sequence"/>
</dbReference>
<dbReference type="InterPro" id="IPR036291">
    <property type="entry name" value="NAD(P)-bd_dom_sf"/>
</dbReference>